<accession>A0A1J3G1H0</accession>
<gene>
    <name evidence="3" type="ORF">LC_TR9675_c0_g1_i1_g.34164</name>
</gene>
<organism evidence="3">
    <name type="scientific">Noccaea caerulescens</name>
    <name type="common">Alpine penny-cress</name>
    <name type="synonym">Thlaspi caerulescens</name>
    <dbReference type="NCBI Taxonomy" id="107243"/>
    <lineage>
        <taxon>Eukaryota</taxon>
        <taxon>Viridiplantae</taxon>
        <taxon>Streptophyta</taxon>
        <taxon>Embryophyta</taxon>
        <taxon>Tracheophyta</taxon>
        <taxon>Spermatophyta</taxon>
        <taxon>Magnoliopsida</taxon>
        <taxon>eudicotyledons</taxon>
        <taxon>Gunneridae</taxon>
        <taxon>Pentapetalae</taxon>
        <taxon>rosids</taxon>
        <taxon>malvids</taxon>
        <taxon>Brassicales</taxon>
        <taxon>Brassicaceae</taxon>
        <taxon>Coluteocarpeae</taxon>
        <taxon>Noccaea</taxon>
    </lineage>
</organism>
<dbReference type="EMBL" id="GEVK01003250">
    <property type="protein sequence ID" value="JAU49582.1"/>
    <property type="molecule type" value="Transcribed_RNA"/>
</dbReference>
<feature type="coiled-coil region" evidence="1">
    <location>
        <begin position="20"/>
        <end position="64"/>
    </location>
</feature>
<dbReference type="PANTHER" id="PTHR34807">
    <property type="entry name" value="OS08G0270800 PROTEIN"/>
    <property type="match status" value="1"/>
</dbReference>
<keyword evidence="1" id="KW-0175">Coiled coil</keyword>
<name>A0A1J3G1H0_NOCCA</name>
<evidence type="ECO:0000313" key="3">
    <source>
        <dbReference type="EMBL" id="JAU49582.1"/>
    </source>
</evidence>
<feature type="region of interest" description="Disordered" evidence="2">
    <location>
        <begin position="123"/>
        <end position="147"/>
    </location>
</feature>
<dbReference type="AlphaFoldDB" id="A0A1J3G1H0"/>
<protein>
    <submittedName>
        <fullName evidence="3">Uncharacterized protein</fullName>
    </submittedName>
</protein>
<dbReference type="PANTHER" id="PTHR34807:SF8">
    <property type="entry name" value="(RAPE) HYPOTHETICAL PROTEIN"/>
    <property type="match status" value="1"/>
</dbReference>
<sequence length="229" mass="26303">MKEIADFVDPRISLKHQILMQEYQELREETEFKMRKLEMMKQKRSTLDAEVRFLRRRYKHLKQDQTLETNPKMLRLSESGDLMVPIKPSLKRKKPNSASVPCSDLKQKNTICNDKKASCDLEKKPKRSRGNEVLTNSIPIPDLNGDGNTSVTVNKEPGFDLNQISREEEEPEINGEQMVAGATKNAMLGNGINDLHCEMKLPICRDVEKELNRAVKRKVTWQDPVALSV</sequence>
<evidence type="ECO:0000256" key="2">
    <source>
        <dbReference type="SAM" id="MobiDB-lite"/>
    </source>
</evidence>
<reference evidence="3" key="1">
    <citation type="submission" date="2016-07" db="EMBL/GenBank/DDBJ databases">
        <title>De novo transcriptome assembly of four accessions of the metal hyperaccumulator plant Noccaea caerulescens.</title>
        <authorList>
            <person name="Blande D."/>
            <person name="Halimaa P."/>
            <person name="Tervahauta A.I."/>
            <person name="Aarts M.G."/>
            <person name="Karenlampi S.O."/>
        </authorList>
    </citation>
    <scope>NUCLEOTIDE SEQUENCE</scope>
</reference>
<proteinExistence type="predicted"/>
<evidence type="ECO:0000256" key="1">
    <source>
        <dbReference type="SAM" id="Coils"/>
    </source>
</evidence>